<keyword evidence="1 4" id="KW-0808">Transferase</keyword>
<comment type="caution">
    <text evidence="4">Lacks conserved residue(s) required for the propagation of feature annotation.</text>
</comment>
<feature type="binding site" evidence="4">
    <location>
        <position position="107"/>
    </location>
    <ligand>
        <name>substrate</name>
    </ligand>
</feature>
<comment type="cofactor">
    <cofactor evidence="4">
        <name>Mg(2+)</name>
        <dbReference type="ChEBI" id="CHEBI:18420"/>
    </cofactor>
    <text evidence="4">Binds 2 magnesium ions per subunit.</text>
</comment>
<name>A0A7J3XZG0_9CREN</name>
<dbReference type="AlphaFoldDB" id="A0A7J3XZG0"/>
<comment type="caution">
    <text evidence="5">The sequence shown here is derived from an EMBL/GenBank/DDBJ whole genome shotgun (WGS) entry which is preliminary data.</text>
</comment>
<reference evidence="5" key="1">
    <citation type="journal article" date="2020" name="mSystems">
        <title>Genome- and Community-Level Interaction Insights into Carbon Utilization and Element Cycling Functions of Hydrothermarchaeota in Hydrothermal Sediment.</title>
        <authorList>
            <person name="Zhou Z."/>
            <person name="Liu Y."/>
            <person name="Xu W."/>
            <person name="Pan J."/>
            <person name="Luo Z.H."/>
            <person name="Li M."/>
        </authorList>
    </citation>
    <scope>NUCLEOTIDE SEQUENCE [LARGE SCALE GENOMIC DNA]</scope>
    <source>
        <strain evidence="5">SpSt-110</strain>
    </source>
</reference>
<keyword evidence="3 4" id="KW-0460">Magnesium</keyword>
<dbReference type="PANTHER" id="PTHR10291:SF43">
    <property type="entry name" value="DEHYDRODOLICHYL DIPHOSPHATE SYNTHASE COMPLEX SUBUNIT DHDDS"/>
    <property type="match status" value="1"/>
</dbReference>
<feature type="binding site" evidence="4">
    <location>
        <position position="55"/>
    </location>
    <ligand>
        <name>Mg(2+)</name>
        <dbReference type="ChEBI" id="CHEBI:18420"/>
    </ligand>
</feature>
<dbReference type="NCBIfam" id="TIGR00055">
    <property type="entry name" value="uppS"/>
    <property type="match status" value="1"/>
</dbReference>
<feature type="binding site" evidence="4">
    <location>
        <position position="226"/>
    </location>
    <ligand>
        <name>substrate</name>
    </ligand>
</feature>
<dbReference type="EMBL" id="DRYK01000061">
    <property type="protein sequence ID" value="HHP68077.1"/>
    <property type="molecule type" value="Genomic_DNA"/>
</dbReference>
<dbReference type="InterPro" id="IPR036424">
    <property type="entry name" value="UPP_synth-like_sf"/>
</dbReference>
<evidence type="ECO:0000256" key="3">
    <source>
        <dbReference type="ARBA" id="ARBA00022842"/>
    </source>
</evidence>
<feature type="binding site" evidence="4">
    <location>
        <begin position="56"/>
        <end position="59"/>
    </location>
    <ligand>
        <name>substrate</name>
    </ligand>
</feature>
<dbReference type="FunFam" id="3.40.1180.10:FF:000003">
    <property type="entry name" value="Isoprenyl transferase 2"/>
    <property type="match status" value="1"/>
</dbReference>
<dbReference type="PROSITE" id="PS01066">
    <property type="entry name" value="UPP_SYNTHASE"/>
    <property type="match status" value="1"/>
</dbReference>
<dbReference type="HAMAP" id="MF_01139">
    <property type="entry name" value="ISPT"/>
    <property type="match status" value="1"/>
</dbReference>
<evidence type="ECO:0000256" key="1">
    <source>
        <dbReference type="ARBA" id="ARBA00022679"/>
    </source>
</evidence>
<dbReference type="SUPFAM" id="SSF64005">
    <property type="entry name" value="Undecaprenyl diphosphate synthase"/>
    <property type="match status" value="1"/>
</dbReference>
<dbReference type="EC" id="2.5.1.89" evidence="4"/>
<accession>A0A7J3XZG0</accession>
<feature type="active site" description="Proton acceptor" evidence="4">
    <location>
        <position position="103"/>
    </location>
</feature>
<feature type="binding site" evidence="4">
    <location>
        <position position="72"/>
    </location>
    <ligand>
        <name>substrate</name>
    </ligand>
</feature>
<dbReference type="GO" id="GO:0045547">
    <property type="term" value="F:ditrans,polycis-polyprenyl diphosphate synthase [(2E,6E)-farnesyl diphosphate specific] activity"/>
    <property type="evidence" value="ECO:0007669"/>
    <property type="project" value="TreeGrafter"/>
</dbReference>
<dbReference type="GO" id="GO:0000287">
    <property type="term" value="F:magnesium ion binding"/>
    <property type="evidence" value="ECO:0007669"/>
    <property type="project" value="UniProtKB-UniRule"/>
</dbReference>
<dbReference type="InterPro" id="IPR018520">
    <property type="entry name" value="UPP_synth-like_CS"/>
</dbReference>
<evidence type="ECO:0000256" key="4">
    <source>
        <dbReference type="HAMAP-Rule" id="MF_01139"/>
    </source>
</evidence>
<comment type="subunit">
    <text evidence="4">Homodimer.</text>
</comment>
<feature type="binding site" evidence="4">
    <location>
        <begin position="100"/>
        <end position="102"/>
    </location>
    <ligand>
        <name>substrate</name>
    </ligand>
</feature>
<feature type="binding site" evidence="4">
    <location>
        <begin position="232"/>
        <end position="234"/>
    </location>
    <ligand>
        <name>substrate</name>
    </ligand>
</feature>
<dbReference type="PANTHER" id="PTHR10291">
    <property type="entry name" value="DEHYDRODOLICHYL DIPHOSPHATE SYNTHASE FAMILY MEMBER"/>
    <property type="match status" value="1"/>
</dbReference>
<gene>
    <name evidence="4 5" type="primary">uppS</name>
    <name evidence="5" type="ORF">ENM60_04750</name>
</gene>
<dbReference type="CDD" id="cd00475">
    <property type="entry name" value="Cis_IPPS"/>
    <property type="match status" value="1"/>
</dbReference>
<dbReference type="InterPro" id="IPR001441">
    <property type="entry name" value="UPP_synth-like"/>
</dbReference>
<keyword evidence="2 4" id="KW-0479">Metal-binding</keyword>
<sequence>MLTRYANDFKARIEKLVFRVGGFLEKRLLEDIYEKWLWLQIKDGPFPEHIGIIPDGNRRWARRLGLDPIQGHETGYERIKEVLDWIWDLNVKYVTVYAMSSENCKYRSRDEFDHLLSLLRRGVRELLESGEIEKRRIRVKVIGDLSYLPQDLVDEVKKLEEKSSVFKDRTLTIAVCYGGRQEIIEAVRKLISDYEKGHVKISDVTEETFSKYLMTSDLPDPDLVIRTSGEVRISNFLLWQTAYSELYFCDVYWPEFRRIDFWRAIRSYQARERRFGR</sequence>
<evidence type="ECO:0000313" key="5">
    <source>
        <dbReference type="EMBL" id="HHP68077.1"/>
    </source>
</evidence>
<feature type="binding site" evidence="4">
    <location>
        <position position="245"/>
    </location>
    <ligand>
        <name>Mg(2+)</name>
        <dbReference type="ChEBI" id="CHEBI:18420"/>
    </ligand>
</feature>
<feature type="binding site" evidence="4">
    <location>
        <position position="60"/>
    </location>
    <ligand>
        <name>substrate</name>
    </ligand>
</feature>
<dbReference type="GO" id="GO:0016094">
    <property type="term" value="P:polyprenol biosynthetic process"/>
    <property type="evidence" value="ECO:0007669"/>
    <property type="project" value="TreeGrafter"/>
</dbReference>
<dbReference type="Pfam" id="PF01255">
    <property type="entry name" value="Prenyltransf"/>
    <property type="match status" value="1"/>
</dbReference>
<comment type="catalytic activity">
    <reaction evidence="4">
        <text>geranylgeranyl diphosphate + 7 isopentenyl diphosphate = tri-trans,hepta-cis-undecaprenyl diphosphate + 7 diphosphate</text>
        <dbReference type="Rhea" id="RHEA:27622"/>
        <dbReference type="ChEBI" id="CHEBI:33019"/>
        <dbReference type="ChEBI" id="CHEBI:57533"/>
        <dbReference type="ChEBI" id="CHEBI:60388"/>
        <dbReference type="ChEBI" id="CHEBI:128769"/>
        <dbReference type="EC" id="2.5.1.89"/>
    </reaction>
</comment>
<comment type="similarity">
    <text evidence="4">Belongs to the UPP synthase family.</text>
</comment>
<proteinExistence type="inferred from homology"/>
<dbReference type="Gene3D" id="3.40.1180.10">
    <property type="entry name" value="Decaprenyl diphosphate synthase-like"/>
    <property type="match status" value="1"/>
</dbReference>
<feature type="active site" evidence="4">
    <location>
        <position position="55"/>
    </location>
</feature>
<evidence type="ECO:0000256" key="2">
    <source>
        <dbReference type="ARBA" id="ARBA00022723"/>
    </source>
</evidence>
<comment type="function">
    <text evidence="4">Catalyzes the sequential condensation of isopentenyl diphosphate (IPP) with geranylgeranyl diphosphate (GGPP) to yield (2Z,6Z,10Z,14Z,18Z,22Z,26Z,30E,34E,38E)-undecaprenyl diphosphate (tritrans,heptacis-UPP). It is probably the precursor of glycosyl carrier lipids.</text>
</comment>
<protein>
    <recommendedName>
        <fullName evidence="4">Tritrans,polycis-undecaprenyl-diphosphate synthase (geranylgeranyl-diphosphate specific)</fullName>
        <ecNumber evidence="4">2.5.1.89</ecNumber>
    </recommendedName>
    <alternativeName>
        <fullName evidence="4">Undecaprenyl diphosphate synthase</fullName>
        <shortName evidence="4">UDS</shortName>
    </alternativeName>
    <alternativeName>
        <fullName evidence="4">Undecaprenyl pyrophosphate synthase</fullName>
        <shortName evidence="4">UPP synthase</shortName>
    </alternativeName>
</protein>
<organism evidence="5">
    <name type="scientific">Thermogladius calderae</name>
    <dbReference type="NCBI Taxonomy" id="1200300"/>
    <lineage>
        <taxon>Archaea</taxon>
        <taxon>Thermoproteota</taxon>
        <taxon>Thermoprotei</taxon>
        <taxon>Desulfurococcales</taxon>
        <taxon>Desulfurococcaceae</taxon>
        <taxon>Thermogladius</taxon>
    </lineage>
</organism>